<protein>
    <submittedName>
        <fullName evidence="1">Uncharacterized protein</fullName>
    </submittedName>
</protein>
<reference evidence="1 2" key="1">
    <citation type="journal article" date="2011" name="Science">
        <title>The Selaginella genome identifies genetic changes associated with the evolution of vascular plants.</title>
        <authorList>
            <person name="Banks J.A."/>
            <person name="Nishiyama T."/>
            <person name="Hasebe M."/>
            <person name="Bowman J.L."/>
            <person name="Gribskov M."/>
            <person name="dePamphilis C."/>
            <person name="Albert V.A."/>
            <person name="Aono N."/>
            <person name="Aoyama T."/>
            <person name="Ambrose B.A."/>
            <person name="Ashton N.W."/>
            <person name="Axtell M.J."/>
            <person name="Barker E."/>
            <person name="Barker M.S."/>
            <person name="Bennetzen J.L."/>
            <person name="Bonawitz N.D."/>
            <person name="Chapple C."/>
            <person name="Cheng C."/>
            <person name="Correa L.G."/>
            <person name="Dacre M."/>
            <person name="DeBarry J."/>
            <person name="Dreyer I."/>
            <person name="Elias M."/>
            <person name="Engstrom E.M."/>
            <person name="Estelle M."/>
            <person name="Feng L."/>
            <person name="Finet C."/>
            <person name="Floyd S.K."/>
            <person name="Frommer W.B."/>
            <person name="Fujita T."/>
            <person name="Gramzow L."/>
            <person name="Gutensohn M."/>
            <person name="Harholt J."/>
            <person name="Hattori M."/>
            <person name="Heyl A."/>
            <person name="Hirai T."/>
            <person name="Hiwatashi Y."/>
            <person name="Ishikawa M."/>
            <person name="Iwata M."/>
            <person name="Karol K.G."/>
            <person name="Koehler B."/>
            <person name="Kolukisaoglu U."/>
            <person name="Kubo M."/>
            <person name="Kurata T."/>
            <person name="Lalonde S."/>
            <person name="Li K."/>
            <person name="Li Y."/>
            <person name="Litt A."/>
            <person name="Lyons E."/>
            <person name="Manning G."/>
            <person name="Maruyama T."/>
            <person name="Michael T.P."/>
            <person name="Mikami K."/>
            <person name="Miyazaki S."/>
            <person name="Morinaga S."/>
            <person name="Murata T."/>
            <person name="Mueller-Roeber B."/>
            <person name="Nelson D.R."/>
            <person name="Obara M."/>
            <person name="Oguri Y."/>
            <person name="Olmstead R.G."/>
            <person name="Onodera N."/>
            <person name="Petersen B.L."/>
            <person name="Pils B."/>
            <person name="Prigge M."/>
            <person name="Rensing S.A."/>
            <person name="Riano-Pachon D.M."/>
            <person name="Roberts A.W."/>
            <person name="Sato Y."/>
            <person name="Scheller H.V."/>
            <person name="Schulz B."/>
            <person name="Schulz C."/>
            <person name="Shakirov E.V."/>
            <person name="Shibagaki N."/>
            <person name="Shinohara N."/>
            <person name="Shippen D.E."/>
            <person name="Soerensen I."/>
            <person name="Sotooka R."/>
            <person name="Sugimoto N."/>
            <person name="Sugita M."/>
            <person name="Sumikawa N."/>
            <person name="Tanurdzic M."/>
            <person name="Theissen G."/>
            <person name="Ulvskov P."/>
            <person name="Wakazuki S."/>
            <person name="Weng J.K."/>
            <person name="Willats W.W."/>
            <person name="Wipf D."/>
            <person name="Wolf P.G."/>
            <person name="Yang L."/>
            <person name="Zimmer A.D."/>
            <person name="Zhu Q."/>
            <person name="Mitros T."/>
            <person name="Hellsten U."/>
            <person name="Loque D."/>
            <person name="Otillar R."/>
            <person name="Salamov A."/>
            <person name="Schmutz J."/>
            <person name="Shapiro H."/>
            <person name="Lindquist E."/>
            <person name="Lucas S."/>
            <person name="Rokhsar D."/>
            <person name="Grigoriev I.V."/>
        </authorList>
    </citation>
    <scope>NUCLEOTIDE SEQUENCE [LARGE SCALE GENOMIC DNA]</scope>
</reference>
<gene>
    <name evidence="1" type="ORF">SELMODRAFT_119628</name>
</gene>
<sequence length="55" mass="6136">AMTCYAALHPSLKDVTGQYFVDSNKSNCSAYGRDPGLAHKLWTFSQEFIDKHSPT</sequence>
<dbReference type="Proteomes" id="UP000001514">
    <property type="component" value="Unassembled WGS sequence"/>
</dbReference>
<evidence type="ECO:0000313" key="2">
    <source>
        <dbReference type="Proteomes" id="UP000001514"/>
    </source>
</evidence>
<proteinExistence type="predicted"/>
<dbReference type="KEGG" id="smo:SELMODRAFT_119628"/>
<dbReference type="AlphaFoldDB" id="D8SLB0"/>
<dbReference type="EMBL" id="GL377626">
    <property type="protein sequence ID" value="EFJ14623.1"/>
    <property type="molecule type" value="Genomic_DNA"/>
</dbReference>
<dbReference type="eggNOG" id="KOG1208">
    <property type="taxonomic scope" value="Eukaryota"/>
</dbReference>
<dbReference type="STRING" id="88036.D8SLB0"/>
<accession>D8SLB0</accession>
<feature type="non-terminal residue" evidence="1">
    <location>
        <position position="1"/>
    </location>
</feature>
<evidence type="ECO:0000313" key="1">
    <source>
        <dbReference type="EMBL" id="EFJ14623.1"/>
    </source>
</evidence>
<dbReference type="InParanoid" id="D8SLB0"/>
<keyword evidence="2" id="KW-1185">Reference proteome</keyword>
<name>D8SLB0_SELML</name>
<dbReference type="Gramene" id="EFJ14623">
    <property type="protein sequence ID" value="EFJ14623"/>
    <property type="gene ID" value="SELMODRAFT_119628"/>
</dbReference>
<dbReference type="HOGENOM" id="CLU_200752_0_0_1"/>
<organism evidence="2">
    <name type="scientific">Selaginella moellendorffii</name>
    <name type="common">Spikemoss</name>
    <dbReference type="NCBI Taxonomy" id="88036"/>
    <lineage>
        <taxon>Eukaryota</taxon>
        <taxon>Viridiplantae</taxon>
        <taxon>Streptophyta</taxon>
        <taxon>Embryophyta</taxon>
        <taxon>Tracheophyta</taxon>
        <taxon>Lycopodiopsida</taxon>
        <taxon>Selaginellales</taxon>
        <taxon>Selaginellaceae</taxon>
        <taxon>Selaginella</taxon>
    </lineage>
</organism>